<evidence type="ECO:0000256" key="2">
    <source>
        <dbReference type="ARBA" id="ARBA00023242"/>
    </source>
</evidence>
<evidence type="ECO:0000313" key="5">
    <source>
        <dbReference type="EMBL" id="KAF9588443.1"/>
    </source>
</evidence>
<dbReference type="PANTHER" id="PTHR31747:SF17">
    <property type="entry name" value="PROTEIN LOL2"/>
    <property type="match status" value="1"/>
</dbReference>
<evidence type="ECO:0000256" key="1">
    <source>
        <dbReference type="ARBA" id="ARBA00004123"/>
    </source>
</evidence>
<comment type="subcellular location">
    <subcellularLocation>
        <location evidence="1">Nucleus</location>
    </subcellularLocation>
</comment>
<comment type="caution">
    <text evidence="5">The sequence shown here is derived from an EMBL/GenBank/DDBJ whole genome shotgun (WGS) entry which is preliminary data.</text>
</comment>
<feature type="compositionally biased region" description="Low complexity" evidence="3">
    <location>
        <begin position="80"/>
        <end position="97"/>
    </location>
</feature>
<evidence type="ECO:0000259" key="4">
    <source>
        <dbReference type="Pfam" id="PF06943"/>
    </source>
</evidence>
<dbReference type="EMBL" id="JADFTS010000009">
    <property type="protein sequence ID" value="KAF9588443.1"/>
    <property type="molecule type" value="Genomic_DNA"/>
</dbReference>
<dbReference type="InterPro" id="IPR040319">
    <property type="entry name" value="LSD1-like"/>
</dbReference>
<feature type="domain" description="Zinc finger LSD1-type" evidence="4">
    <location>
        <begin position="109"/>
        <end position="133"/>
    </location>
</feature>
<proteinExistence type="predicted"/>
<dbReference type="NCBIfam" id="TIGR01053">
    <property type="entry name" value="LSD1"/>
    <property type="match status" value="2"/>
</dbReference>
<name>A0A835LAR5_9MAGN</name>
<keyword evidence="6" id="KW-1185">Reference proteome</keyword>
<dbReference type="InterPro" id="IPR005735">
    <property type="entry name" value="Znf_LSD1"/>
</dbReference>
<accession>A0A835LAR5</accession>
<dbReference type="GO" id="GO:0005634">
    <property type="term" value="C:nucleus"/>
    <property type="evidence" value="ECO:0007669"/>
    <property type="project" value="UniProtKB-SubCell"/>
</dbReference>
<dbReference type="Proteomes" id="UP000631114">
    <property type="component" value="Unassembled WGS sequence"/>
</dbReference>
<gene>
    <name evidence="5" type="ORF">IFM89_010202</name>
</gene>
<feature type="compositionally biased region" description="Polar residues" evidence="3">
    <location>
        <begin position="32"/>
        <end position="50"/>
    </location>
</feature>
<evidence type="ECO:0000256" key="3">
    <source>
        <dbReference type="SAM" id="MobiDB-lite"/>
    </source>
</evidence>
<feature type="region of interest" description="Disordered" evidence="3">
    <location>
        <begin position="1"/>
        <end position="99"/>
    </location>
</feature>
<dbReference type="PANTHER" id="PTHR31747">
    <property type="entry name" value="PROTEIN LSD1"/>
    <property type="match status" value="1"/>
</dbReference>
<dbReference type="Pfam" id="PF06943">
    <property type="entry name" value="zf-LSD1"/>
    <property type="match status" value="2"/>
</dbReference>
<reference evidence="5 6" key="1">
    <citation type="submission" date="2020-10" db="EMBL/GenBank/DDBJ databases">
        <title>The Coptis chinensis genome and diversification of protoberbering-type alkaloids.</title>
        <authorList>
            <person name="Wang B."/>
            <person name="Shu S."/>
            <person name="Song C."/>
            <person name="Liu Y."/>
        </authorList>
    </citation>
    <scope>NUCLEOTIDE SEQUENCE [LARGE SCALE GENOMIC DNA]</scope>
    <source>
        <strain evidence="5">HL-2020</strain>
        <tissue evidence="5">Leaf</tissue>
    </source>
</reference>
<dbReference type="AlphaFoldDB" id="A0A835LAR5"/>
<keyword evidence="2" id="KW-0539">Nucleus</keyword>
<dbReference type="OrthoDB" id="509329at2759"/>
<sequence>MKSSPRDSPPPGWESQKQEANSDSPPPPGFESNENNTKNNSPSQKQSSTLVVVVDSNKKNYSPSQHSPLPPGSSPCQQHVDSPSSSQCQPQSSVQDSGIPTREVGQMICGVCRSLISYPKGAGRVKCPGCQTVNHVLEGNAPLGDQNGALFSLVRKGRFTLGIHSDGHMAVMVCYLTVGSAILSCALMVTNRNEAQQVGLVKCGSCSVLLMYKYESSSVRCSCCRSVTQIGVDNKRPLISVQQVHSPSRNTVQ</sequence>
<feature type="domain" description="Zinc finger LSD1-type" evidence="4">
    <location>
        <begin position="203"/>
        <end position="227"/>
    </location>
</feature>
<organism evidence="5 6">
    <name type="scientific">Coptis chinensis</name>
    <dbReference type="NCBI Taxonomy" id="261450"/>
    <lineage>
        <taxon>Eukaryota</taxon>
        <taxon>Viridiplantae</taxon>
        <taxon>Streptophyta</taxon>
        <taxon>Embryophyta</taxon>
        <taxon>Tracheophyta</taxon>
        <taxon>Spermatophyta</taxon>
        <taxon>Magnoliopsida</taxon>
        <taxon>Ranunculales</taxon>
        <taxon>Ranunculaceae</taxon>
        <taxon>Coptidoideae</taxon>
        <taxon>Coptis</taxon>
    </lineage>
</organism>
<protein>
    <recommendedName>
        <fullName evidence="4">Zinc finger LSD1-type domain-containing protein</fullName>
    </recommendedName>
</protein>
<evidence type="ECO:0000313" key="6">
    <source>
        <dbReference type="Proteomes" id="UP000631114"/>
    </source>
</evidence>